<gene>
    <name evidence="5" type="ORF">GMD59_13025</name>
</gene>
<evidence type="ECO:0000256" key="1">
    <source>
        <dbReference type="ARBA" id="ARBA00022801"/>
    </source>
</evidence>
<comment type="caution">
    <text evidence="5">The sequence shown here is derived from an EMBL/GenBank/DDBJ whole genome shotgun (WGS) entry which is preliminary data.</text>
</comment>
<keyword evidence="4" id="KW-0624">Polysaccharide degradation</keyword>
<evidence type="ECO:0000313" key="6">
    <source>
        <dbReference type="Proteomes" id="UP000472755"/>
    </source>
</evidence>
<dbReference type="InterPro" id="IPR018087">
    <property type="entry name" value="Glyco_hydro_5_CS"/>
</dbReference>
<dbReference type="Proteomes" id="UP000472755">
    <property type="component" value="Unassembled WGS sequence"/>
</dbReference>
<dbReference type="AlphaFoldDB" id="A0A6L6LTR8"/>
<reference evidence="5 6" key="1">
    <citation type="journal article" date="2019" name="Nat. Med.">
        <title>A library of human gut bacterial isolates paired with longitudinal multiomics data enables mechanistic microbiome research.</title>
        <authorList>
            <person name="Poyet M."/>
            <person name="Groussin M."/>
            <person name="Gibbons S.M."/>
            <person name="Avila-Pacheco J."/>
            <person name="Jiang X."/>
            <person name="Kearney S.M."/>
            <person name="Perrotta A.R."/>
            <person name="Berdy B."/>
            <person name="Zhao S."/>
            <person name="Lieberman T.D."/>
            <person name="Swanson P.K."/>
            <person name="Smith M."/>
            <person name="Roesemann S."/>
            <person name="Alexander J.E."/>
            <person name="Rich S.A."/>
            <person name="Livny J."/>
            <person name="Vlamakis H."/>
            <person name="Clish C."/>
            <person name="Bullock K."/>
            <person name="Deik A."/>
            <person name="Scott J."/>
            <person name="Pierce K.A."/>
            <person name="Xavier R.J."/>
            <person name="Alm E.J."/>
        </authorList>
    </citation>
    <scope>NUCLEOTIDE SEQUENCE [LARGE SCALE GENOMIC DNA]</scope>
    <source>
        <strain evidence="5 6">BIOML-A4</strain>
    </source>
</reference>
<organism evidence="5 6">
    <name type="scientific">Ruthenibacterium lactatiformans</name>
    <dbReference type="NCBI Taxonomy" id="1550024"/>
    <lineage>
        <taxon>Bacteria</taxon>
        <taxon>Bacillati</taxon>
        <taxon>Bacillota</taxon>
        <taxon>Clostridia</taxon>
        <taxon>Eubacteriales</taxon>
        <taxon>Oscillospiraceae</taxon>
        <taxon>Ruthenibacterium</taxon>
    </lineage>
</organism>
<dbReference type="GO" id="GO:0000272">
    <property type="term" value="P:polysaccharide catabolic process"/>
    <property type="evidence" value="ECO:0007669"/>
    <property type="project" value="UniProtKB-KW"/>
</dbReference>
<proteinExistence type="predicted"/>
<evidence type="ECO:0000256" key="3">
    <source>
        <dbReference type="ARBA" id="ARBA00023295"/>
    </source>
</evidence>
<dbReference type="GO" id="GO:0004553">
    <property type="term" value="F:hydrolase activity, hydrolyzing O-glycosyl compounds"/>
    <property type="evidence" value="ECO:0007669"/>
    <property type="project" value="InterPro"/>
</dbReference>
<evidence type="ECO:0000313" key="5">
    <source>
        <dbReference type="EMBL" id="MTS28202.1"/>
    </source>
</evidence>
<sequence length="343" mass="39359">MDSERFIPKGAVYFPSRAFNAYQTYRDFRPEEIRRDFGYAEQAGINAIRLFLSYEYWLAFPEQLWEKFDTLLELARQSKIRVMPILFENCGRPSCPENAQNGHPLTAACMQSPGRIVTGDPALWEGPLSFVDAFMKRYAGDDRLLAIEVMNEPNENSGDLPFARRMAQRAFEQKKQIPLTIGCIHLYHNLYFAQWIDVYQFHENFPGSVQEMQAKLMQAAELQRVTGKQVWLTEWQRVRTAGPGWDSPVIPKEDTVPELCSLADAVYGSGIGSFFWSLMLKPAYLPAQRPNGTFNGLFHEDGKVYSLQDYRAVCRRQDAEPAGVLATRPAWFTALLEKSEKER</sequence>
<accession>A0A6L6LTR8</accession>
<dbReference type="PROSITE" id="PS00659">
    <property type="entry name" value="GLYCOSYL_HYDROL_F5"/>
    <property type="match status" value="1"/>
</dbReference>
<keyword evidence="1 5" id="KW-0378">Hydrolase</keyword>
<dbReference type="InterPro" id="IPR017853">
    <property type="entry name" value="GH"/>
</dbReference>
<dbReference type="EMBL" id="WMZU01000023">
    <property type="protein sequence ID" value="MTS28202.1"/>
    <property type="molecule type" value="Genomic_DNA"/>
</dbReference>
<protein>
    <submittedName>
        <fullName evidence="5">Glycoside hydrolase</fullName>
    </submittedName>
</protein>
<dbReference type="Gene3D" id="3.20.20.80">
    <property type="entry name" value="Glycosidases"/>
    <property type="match status" value="1"/>
</dbReference>
<name>A0A6L6LTR8_9FIRM</name>
<keyword evidence="3" id="KW-0326">Glycosidase</keyword>
<dbReference type="RefSeq" id="WP_155202259.1">
    <property type="nucleotide sequence ID" value="NZ_WMZN01000010.1"/>
</dbReference>
<keyword evidence="2" id="KW-0119">Carbohydrate metabolism</keyword>
<dbReference type="SUPFAM" id="SSF51445">
    <property type="entry name" value="(Trans)glycosidases"/>
    <property type="match status" value="1"/>
</dbReference>
<evidence type="ECO:0000256" key="4">
    <source>
        <dbReference type="ARBA" id="ARBA00023326"/>
    </source>
</evidence>
<evidence type="ECO:0000256" key="2">
    <source>
        <dbReference type="ARBA" id="ARBA00023277"/>
    </source>
</evidence>